<feature type="compositionally biased region" description="Basic and acidic residues" evidence="1">
    <location>
        <begin position="315"/>
        <end position="326"/>
    </location>
</feature>
<feature type="region of interest" description="Disordered" evidence="1">
    <location>
        <begin position="1"/>
        <end position="153"/>
    </location>
</feature>
<dbReference type="OrthoDB" id="5415512at2759"/>
<dbReference type="GeneID" id="55971996"/>
<feature type="compositionally biased region" description="Low complexity" evidence="1">
    <location>
        <begin position="63"/>
        <end position="79"/>
    </location>
</feature>
<keyword evidence="3" id="KW-1185">Reference proteome</keyword>
<dbReference type="EMBL" id="JAANYQ010000005">
    <property type="protein sequence ID" value="KAF4124055.1"/>
    <property type="molecule type" value="Genomic_DNA"/>
</dbReference>
<sequence>MVLNKKSLWKRRDKNSNEPELDVLSMTFNMPTRRDFDRSAKRPQSKDENTNETDTDESMYIESSSSSSLSSSSSSSSSSIQDSPTWSEKDDERPCLKYVEEEDKSPRRGNLASVRRSKRHKRSKAVSLPPITTAKFPSSKAPSTPSTTVATPGSSMVSSASLLGAPLYNGGGIVLPTYGPPPAESAYVQVPPGFAQAYQQAMPMFGGQGHFAAAAPPHPHPVFAPCPPSWTPPVGGSSSQNQIPTIQRELHRLQALLDGKIAALGLHPGSEDLQTQVRMLRSQINTIMDKQHARVGVGSNSPRNNKSTSIAEPLPTKEEMSSESREGTAQNRHQCSGCGSVRSRRYHLKHPLEQGKPIFPNLCESCRHREHRRSATRSGAQHICFSCGIYRSQNFHRKHHIIPGGGMLLNYCSRCQVEKRAAEEAAATEEVKAKETVVSSELQYEPEATELQRGGEEEARAPIRPNSLPKRHASTSLSHGPSHIDSPPKREASSSARGPSRYRAPFVEDGLSNSLSDKSDVKKRRLRSATATATANPSTTKPDDDDVLPSGAPSPSRSHGGISPCNLTDSFSSAGSKTVKFDDETTEYEDKTGRRSPPPTSFSRGAFSGFTPKDFHTDSKATGGDGLIDESFPSSRHSFHHHQQSPLRSAFSSFFRDAPSDFGARMSRATTSQLSAPPHNPESTRHHNRRQEGFDDGGGGAGPCYGQQQQQQQTRPASPISFSWTGGAFSSGGRTFSNGPGTESDGFYSGSSPEQNRNHDCARGRSRINSNRASKNPYYTPPQPTPYFFFNTTSASSAAATAAATAAESSGYYGEGRMKRKKKKKRKNDCYCDGDEMISQPEIEEAESAMSSPIILAKLIDYHVIPGLELPESDSSVGDSP</sequence>
<feature type="compositionally biased region" description="Low complexity" evidence="1">
    <location>
        <begin position="704"/>
        <end position="713"/>
    </location>
</feature>
<feature type="compositionally biased region" description="Polar residues" evidence="1">
    <location>
        <begin position="732"/>
        <end position="741"/>
    </location>
</feature>
<feature type="compositionally biased region" description="Acidic residues" evidence="1">
    <location>
        <begin position="50"/>
        <end position="59"/>
    </location>
</feature>
<feature type="compositionally biased region" description="Basic residues" evidence="1">
    <location>
        <begin position="818"/>
        <end position="827"/>
    </location>
</feature>
<evidence type="ECO:0000256" key="1">
    <source>
        <dbReference type="SAM" id="MobiDB-lite"/>
    </source>
</evidence>
<dbReference type="AlphaFoldDB" id="A0A9P5D5R3"/>
<feature type="compositionally biased region" description="Polar residues" evidence="1">
    <location>
        <begin position="565"/>
        <end position="576"/>
    </location>
</feature>
<name>A0A9P5D5R3_9HYPO</name>
<gene>
    <name evidence="2" type="ORF">GMORB2_5771</name>
</gene>
<feature type="compositionally biased region" description="Low complexity" evidence="1">
    <location>
        <begin position="137"/>
        <end position="153"/>
    </location>
</feature>
<feature type="compositionally biased region" description="Basic and acidic residues" evidence="1">
    <location>
        <begin position="87"/>
        <end position="99"/>
    </location>
</feature>
<dbReference type="RefSeq" id="XP_035322707.1">
    <property type="nucleotide sequence ID" value="XM_035467741.1"/>
</dbReference>
<comment type="caution">
    <text evidence="2">The sequence shown here is derived from an EMBL/GenBank/DDBJ whole genome shotgun (WGS) entry which is preliminary data.</text>
</comment>
<evidence type="ECO:0000313" key="3">
    <source>
        <dbReference type="Proteomes" id="UP000749293"/>
    </source>
</evidence>
<feature type="region of interest" description="Disordered" evidence="1">
    <location>
        <begin position="434"/>
        <end position="786"/>
    </location>
</feature>
<accession>A0A9P5D5R3</accession>
<dbReference type="Proteomes" id="UP000749293">
    <property type="component" value="Unassembled WGS sequence"/>
</dbReference>
<feature type="compositionally biased region" description="Basic residues" evidence="1">
    <location>
        <begin position="115"/>
        <end position="124"/>
    </location>
</feature>
<feature type="region of interest" description="Disordered" evidence="1">
    <location>
        <begin position="291"/>
        <end position="338"/>
    </location>
</feature>
<reference evidence="2" key="1">
    <citation type="submission" date="2020-03" db="EMBL/GenBank/DDBJ databases">
        <title>Site-based positive gene gene selection in Geosmithia morbida across the United States reveals a broad range of putative effectors and factors for local host and environmental adapation.</title>
        <authorList>
            <person name="Onufrak A."/>
            <person name="Murdoch R.W."/>
            <person name="Gazis R."/>
            <person name="Huff M."/>
            <person name="Staton M."/>
            <person name="Klingeman W."/>
            <person name="Hadziabdic D."/>
        </authorList>
    </citation>
    <scope>NUCLEOTIDE SEQUENCE</scope>
    <source>
        <strain evidence="2">1262</strain>
    </source>
</reference>
<organism evidence="2 3">
    <name type="scientific">Geosmithia morbida</name>
    <dbReference type="NCBI Taxonomy" id="1094350"/>
    <lineage>
        <taxon>Eukaryota</taxon>
        <taxon>Fungi</taxon>
        <taxon>Dikarya</taxon>
        <taxon>Ascomycota</taxon>
        <taxon>Pezizomycotina</taxon>
        <taxon>Sordariomycetes</taxon>
        <taxon>Hypocreomycetidae</taxon>
        <taxon>Hypocreales</taxon>
        <taxon>Bionectriaceae</taxon>
        <taxon>Geosmithia</taxon>
    </lineage>
</organism>
<feature type="region of interest" description="Disordered" evidence="1">
    <location>
        <begin position="806"/>
        <end position="830"/>
    </location>
</feature>
<proteinExistence type="predicted"/>
<evidence type="ECO:0000313" key="2">
    <source>
        <dbReference type="EMBL" id="KAF4124055.1"/>
    </source>
</evidence>
<protein>
    <submittedName>
        <fullName evidence="2">Uncharacterized protein</fullName>
    </submittedName>
</protein>
<feature type="compositionally biased region" description="Polar residues" evidence="1">
    <location>
        <begin position="298"/>
        <end position="310"/>
    </location>
</feature>
<feature type="compositionally biased region" description="Basic and acidic residues" evidence="1">
    <location>
        <begin position="682"/>
        <end position="693"/>
    </location>
</feature>
<feature type="compositionally biased region" description="Basic and acidic residues" evidence="1">
    <location>
        <begin position="32"/>
        <end position="49"/>
    </location>
</feature>
<feature type="compositionally biased region" description="Polar residues" evidence="1">
    <location>
        <begin position="714"/>
        <end position="724"/>
    </location>
</feature>
<feature type="compositionally biased region" description="Basic and acidic residues" evidence="1">
    <location>
        <begin position="579"/>
        <end position="593"/>
    </location>
</feature>